<dbReference type="SUPFAM" id="SSF54373">
    <property type="entry name" value="FAD-linked reductases, C-terminal domain"/>
    <property type="match status" value="1"/>
</dbReference>
<comment type="similarity">
    <text evidence="1">Belongs to the GMC oxidoreductase family.</text>
</comment>
<evidence type="ECO:0000256" key="2">
    <source>
        <dbReference type="PIRSR" id="PIRSR000137-2"/>
    </source>
</evidence>
<reference evidence="4 5" key="1">
    <citation type="submission" date="2024-02" db="EMBL/GenBank/DDBJ databases">
        <title>De novo assembly and annotation of 12 fungi associated with fruit tree decline syndrome in Ontario, Canada.</title>
        <authorList>
            <person name="Sulman M."/>
            <person name="Ellouze W."/>
            <person name="Ilyukhin E."/>
        </authorList>
    </citation>
    <scope>NUCLEOTIDE SEQUENCE [LARGE SCALE GENOMIC DNA]</scope>
    <source>
        <strain evidence="4 5">M11/M66-122</strain>
    </source>
</reference>
<dbReference type="EMBL" id="JAKJXP020000060">
    <property type="protein sequence ID" value="KAK7750687.1"/>
    <property type="molecule type" value="Genomic_DNA"/>
</dbReference>
<evidence type="ECO:0000313" key="5">
    <source>
        <dbReference type="Proteomes" id="UP001320420"/>
    </source>
</evidence>
<dbReference type="InterPro" id="IPR007867">
    <property type="entry name" value="GMC_OxRtase_C"/>
</dbReference>
<sequence length="641" mass="70138">MAIFSKLANDIEEVDVIIAGGGTAACIVAARLADADANLSILVIEQGTDNYNMPTVVNPAFFMSHLVPGSKTALFYKGNKVARLGDRIPIVPSGGILGGGSSINFTMYTRAQRDDFDAWNTEGWSANDVLPYLRKFETYHGRGSKKYHGFDGPLHISGGTYRQKVSEEDFINAMGQVGYPEFEDLNSYDTNNGVQRWLRYVDSNGKRQDTAHRYLHPRLRDGKHPNLHVLVEAQVVRVLFEEGASKGQPRRAVGVEYRPNRQFQAQGISQTHTPTRTIRARKLVIVSCGACGTPGVLERSGLGDPAVLKKAKVPVVADLPGVGHAYQDHNLLLPAYRAGVVGPEGTLDGVLSGRESAKTWLQERNPKLGWNSIDVMSKIRPTEAEVDALGPEFRAAWDRDFKDAPNRPLMLIAMVNSFLGDHSAIPPGEYFTLGAYTAYPYSRGHIHITGPSPDDPLDFETGFFSDDHDIDLKKVMWAYKKQREVARRMRIFRGELAAAHPPFAKGSAAAVLERVSDDEAPVVAPGAGPADTISYTAEDDRVLEQWLRENTNTTWHSLGTCKMARREDLGVVDSSLGVYGVRGLKIADLSIAPENVGANTNNTALMIGEKAADIFIRELGLGGRKVGGQWATSSPRPMSKL</sequence>
<keyword evidence="2" id="KW-0285">Flavoprotein</keyword>
<name>A0AAN9UPU3_9PEZI</name>
<dbReference type="PROSITE" id="PS51257">
    <property type="entry name" value="PROKAR_LIPOPROTEIN"/>
    <property type="match status" value="1"/>
</dbReference>
<accession>A0AAN9UPU3</accession>
<dbReference type="InterPro" id="IPR000172">
    <property type="entry name" value="GMC_OxRdtase_N"/>
</dbReference>
<evidence type="ECO:0000259" key="3">
    <source>
        <dbReference type="PROSITE" id="PS00624"/>
    </source>
</evidence>
<dbReference type="GO" id="GO:0050660">
    <property type="term" value="F:flavin adenine dinucleotide binding"/>
    <property type="evidence" value="ECO:0007669"/>
    <property type="project" value="InterPro"/>
</dbReference>
<dbReference type="InterPro" id="IPR012132">
    <property type="entry name" value="GMC_OxRdtase"/>
</dbReference>
<dbReference type="Pfam" id="PF05199">
    <property type="entry name" value="GMC_oxred_C"/>
    <property type="match status" value="1"/>
</dbReference>
<dbReference type="Pfam" id="PF00732">
    <property type="entry name" value="GMC_oxred_N"/>
    <property type="match status" value="1"/>
</dbReference>
<keyword evidence="2" id="KW-0274">FAD</keyword>
<evidence type="ECO:0000256" key="1">
    <source>
        <dbReference type="ARBA" id="ARBA00010790"/>
    </source>
</evidence>
<dbReference type="PROSITE" id="PS00624">
    <property type="entry name" value="GMC_OXRED_2"/>
    <property type="match status" value="1"/>
</dbReference>
<dbReference type="PANTHER" id="PTHR11552">
    <property type="entry name" value="GLUCOSE-METHANOL-CHOLINE GMC OXIDOREDUCTASE"/>
    <property type="match status" value="1"/>
</dbReference>
<comment type="caution">
    <text evidence="4">The sequence shown here is derived from an EMBL/GenBank/DDBJ whole genome shotgun (WGS) entry which is preliminary data.</text>
</comment>
<dbReference type="GO" id="GO:0016614">
    <property type="term" value="F:oxidoreductase activity, acting on CH-OH group of donors"/>
    <property type="evidence" value="ECO:0007669"/>
    <property type="project" value="InterPro"/>
</dbReference>
<dbReference type="PIRSF" id="PIRSF000137">
    <property type="entry name" value="Alcohol_oxidase"/>
    <property type="match status" value="1"/>
</dbReference>
<protein>
    <recommendedName>
        <fullName evidence="3">Glucose-methanol-choline oxidoreductase N-terminal domain-containing protein</fullName>
    </recommendedName>
</protein>
<organism evidence="4 5">
    <name type="scientific">Diatrype stigma</name>
    <dbReference type="NCBI Taxonomy" id="117547"/>
    <lineage>
        <taxon>Eukaryota</taxon>
        <taxon>Fungi</taxon>
        <taxon>Dikarya</taxon>
        <taxon>Ascomycota</taxon>
        <taxon>Pezizomycotina</taxon>
        <taxon>Sordariomycetes</taxon>
        <taxon>Xylariomycetidae</taxon>
        <taxon>Xylariales</taxon>
        <taxon>Diatrypaceae</taxon>
        <taxon>Diatrype</taxon>
    </lineage>
</organism>
<dbReference type="Gene3D" id="3.30.560.10">
    <property type="entry name" value="Glucose Oxidase, domain 3"/>
    <property type="match status" value="1"/>
</dbReference>
<feature type="binding site" evidence="2">
    <location>
        <position position="235"/>
    </location>
    <ligand>
        <name>FAD</name>
        <dbReference type="ChEBI" id="CHEBI:57692"/>
    </ligand>
</feature>
<dbReference type="PANTHER" id="PTHR11552:SF78">
    <property type="entry name" value="GLUCOSE-METHANOL-CHOLINE OXIDOREDUCTASE N-TERMINAL DOMAIN-CONTAINING PROTEIN"/>
    <property type="match status" value="1"/>
</dbReference>
<feature type="domain" description="Glucose-methanol-choline oxidoreductase N-terminal" evidence="3">
    <location>
        <begin position="289"/>
        <end position="303"/>
    </location>
</feature>
<feature type="binding site" evidence="2">
    <location>
        <begin position="555"/>
        <end position="556"/>
    </location>
    <ligand>
        <name>FAD</name>
        <dbReference type="ChEBI" id="CHEBI:57692"/>
    </ligand>
</feature>
<dbReference type="InterPro" id="IPR036188">
    <property type="entry name" value="FAD/NAD-bd_sf"/>
</dbReference>
<dbReference type="Proteomes" id="UP001320420">
    <property type="component" value="Unassembled WGS sequence"/>
</dbReference>
<dbReference type="AlphaFoldDB" id="A0AAN9UPU3"/>
<proteinExistence type="inferred from homology"/>
<dbReference type="SUPFAM" id="SSF51905">
    <property type="entry name" value="FAD/NAD(P)-binding domain"/>
    <property type="match status" value="1"/>
</dbReference>
<comment type="cofactor">
    <cofactor evidence="2">
        <name>FAD</name>
        <dbReference type="ChEBI" id="CHEBI:57692"/>
    </cofactor>
</comment>
<evidence type="ECO:0000313" key="4">
    <source>
        <dbReference type="EMBL" id="KAK7750687.1"/>
    </source>
</evidence>
<keyword evidence="5" id="KW-1185">Reference proteome</keyword>
<dbReference type="Gene3D" id="3.50.50.60">
    <property type="entry name" value="FAD/NAD(P)-binding domain"/>
    <property type="match status" value="1"/>
</dbReference>
<gene>
    <name evidence="4" type="ORF">SLS62_007387</name>
</gene>